<organism evidence="3 4">
    <name type="scientific">Streptomyces mirabilis</name>
    <dbReference type="NCBI Taxonomy" id="68239"/>
    <lineage>
        <taxon>Bacteria</taxon>
        <taxon>Bacillati</taxon>
        <taxon>Actinomycetota</taxon>
        <taxon>Actinomycetes</taxon>
        <taxon>Kitasatosporales</taxon>
        <taxon>Streptomycetaceae</taxon>
        <taxon>Streptomyces</taxon>
    </lineage>
</organism>
<dbReference type="EMBL" id="JARAKF010000002">
    <property type="protein sequence ID" value="MDU9000870.1"/>
    <property type="molecule type" value="Genomic_DNA"/>
</dbReference>
<dbReference type="PROSITE" id="PS51257">
    <property type="entry name" value="PROKAR_LIPOPROTEIN"/>
    <property type="match status" value="1"/>
</dbReference>
<proteinExistence type="predicted"/>
<dbReference type="GO" id="GO:0016787">
    <property type="term" value="F:hydrolase activity"/>
    <property type="evidence" value="ECO:0007669"/>
    <property type="project" value="UniProtKB-KW"/>
</dbReference>
<dbReference type="PANTHER" id="PTHR46825:SF7">
    <property type="entry name" value="D-ALANYL-D-ALANINE CARBOXYPEPTIDASE"/>
    <property type="match status" value="1"/>
</dbReference>
<keyword evidence="3" id="KW-0378">Hydrolase</keyword>
<evidence type="ECO:0000313" key="4">
    <source>
        <dbReference type="Proteomes" id="UP001257627"/>
    </source>
</evidence>
<dbReference type="InterPro" id="IPR012338">
    <property type="entry name" value="Beta-lactam/transpept-like"/>
</dbReference>
<feature type="chain" id="PRO_5047258821" evidence="1">
    <location>
        <begin position="24"/>
        <end position="393"/>
    </location>
</feature>
<keyword evidence="1" id="KW-0732">Signal</keyword>
<dbReference type="SUPFAM" id="SSF56601">
    <property type="entry name" value="beta-lactamase/transpeptidase-like"/>
    <property type="match status" value="1"/>
</dbReference>
<feature type="domain" description="Beta-lactamase-related" evidence="2">
    <location>
        <begin position="49"/>
        <end position="371"/>
    </location>
</feature>
<evidence type="ECO:0000313" key="3">
    <source>
        <dbReference type="EMBL" id="MDU9000870.1"/>
    </source>
</evidence>
<evidence type="ECO:0000256" key="1">
    <source>
        <dbReference type="SAM" id="SignalP"/>
    </source>
</evidence>
<comment type="caution">
    <text evidence="3">The sequence shown here is derived from an EMBL/GenBank/DDBJ whole genome shotgun (WGS) entry which is preliminary data.</text>
</comment>
<gene>
    <name evidence="3" type="ORF">PU648_53045</name>
</gene>
<dbReference type="Pfam" id="PF00144">
    <property type="entry name" value="Beta-lactamase"/>
    <property type="match status" value="1"/>
</dbReference>
<dbReference type="Gene3D" id="3.40.710.10">
    <property type="entry name" value="DD-peptidase/beta-lactamase superfamily"/>
    <property type="match status" value="1"/>
</dbReference>
<accession>A0ABU3V3V6</accession>
<dbReference type="InterPro" id="IPR001466">
    <property type="entry name" value="Beta-lactam-related"/>
</dbReference>
<protein>
    <submittedName>
        <fullName evidence="3">Serine hydrolase</fullName>
    </submittedName>
</protein>
<evidence type="ECO:0000259" key="2">
    <source>
        <dbReference type="Pfam" id="PF00144"/>
    </source>
</evidence>
<dbReference type="RefSeq" id="WP_316738121.1">
    <property type="nucleotide sequence ID" value="NZ_JARAKF010000002.1"/>
</dbReference>
<dbReference type="Proteomes" id="UP001257627">
    <property type="component" value="Unassembled WGS sequence"/>
</dbReference>
<keyword evidence="4" id="KW-1185">Reference proteome</keyword>
<sequence>MSSILGKHLAMALGVATLLTACAATTGAKPAGPSPVERLRQDAEAIHALGISGVQVRVIAPDGRQSVATSGTADLGTGRPVPSNGYFRMASTSKTLVATVVLQLEAEGRLSLHDTVDHWLPGVVQNKGNDGSRVTIHQLLQHTSGIPDGLPGYTTPQEYYHQRHDVYGPEQLVARAVAHAPDFPPGKGWAYSNTGYVLLGLIIQKATGQPAHQEIEDRILRPLGLDQTRWMGTSPTLPQPHAQAYQLFGPGSRVDVTDQIPVDHESLSWVTTTRDENVFLRALLAGRLLPTRQLAEMKQTVPVNAEVQQLWPGGRYGLGLVERPLSCGGTYWSHEGGDGGYITLNGATDDARRSAVVSMSEARGDTPEHILDQEKAASSLIDHALCAEGPSTP</sequence>
<dbReference type="InterPro" id="IPR050491">
    <property type="entry name" value="AmpC-like"/>
</dbReference>
<name>A0ABU3V3V6_9ACTN</name>
<dbReference type="PANTHER" id="PTHR46825">
    <property type="entry name" value="D-ALANYL-D-ALANINE-CARBOXYPEPTIDASE/ENDOPEPTIDASE AMPH"/>
    <property type="match status" value="1"/>
</dbReference>
<reference evidence="3 4" key="1">
    <citation type="submission" date="2023-02" db="EMBL/GenBank/DDBJ databases">
        <authorList>
            <person name="Maleckis M."/>
        </authorList>
    </citation>
    <scope>NUCLEOTIDE SEQUENCE [LARGE SCALE GENOMIC DNA]</scope>
    <source>
        <strain evidence="3 4">P8-A2</strain>
    </source>
</reference>
<feature type="signal peptide" evidence="1">
    <location>
        <begin position="1"/>
        <end position="23"/>
    </location>
</feature>